<gene>
    <name evidence="4" type="ORF">D7M11_18085</name>
</gene>
<organism evidence="4 5">
    <name type="scientific">Paenibacillus ginsengarvi</name>
    <dbReference type="NCBI Taxonomy" id="400777"/>
    <lineage>
        <taxon>Bacteria</taxon>
        <taxon>Bacillati</taxon>
        <taxon>Bacillota</taxon>
        <taxon>Bacilli</taxon>
        <taxon>Bacillales</taxon>
        <taxon>Paenibacillaceae</taxon>
        <taxon>Paenibacillus</taxon>
    </lineage>
</organism>
<feature type="domain" description="N-acetyltransferase" evidence="3">
    <location>
        <begin position="8"/>
        <end position="166"/>
    </location>
</feature>
<evidence type="ECO:0000256" key="2">
    <source>
        <dbReference type="ARBA" id="ARBA00023315"/>
    </source>
</evidence>
<dbReference type="Gene3D" id="3.40.630.30">
    <property type="match status" value="1"/>
</dbReference>
<evidence type="ECO:0000259" key="3">
    <source>
        <dbReference type="PROSITE" id="PS51186"/>
    </source>
</evidence>
<name>A0A3B0CBD5_9BACL</name>
<dbReference type="InterPro" id="IPR016181">
    <property type="entry name" value="Acyl_CoA_acyltransferase"/>
</dbReference>
<dbReference type="InterPro" id="IPR050832">
    <property type="entry name" value="Bact_Acetyltransf"/>
</dbReference>
<dbReference type="SUPFAM" id="SSF55729">
    <property type="entry name" value="Acyl-CoA N-acyltransferases (Nat)"/>
    <property type="match status" value="2"/>
</dbReference>
<dbReference type="Proteomes" id="UP000282311">
    <property type="component" value="Unassembled WGS sequence"/>
</dbReference>
<dbReference type="PANTHER" id="PTHR43877">
    <property type="entry name" value="AMINOALKYLPHOSPHONATE N-ACETYLTRANSFERASE-RELATED-RELATED"/>
    <property type="match status" value="1"/>
</dbReference>
<dbReference type="AlphaFoldDB" id="A0A3B0CBD5"/>
<dbReference type="InterPro" id="IPR000182">
    <property type="entry name" value="GNAT_dom"/>
</dbReference>
<dbReference type="CDD" id="cd04301">
    <property type="entry name" value="NAT_SF"/>
    <property type="match status" value="2"/>
</dbReference>
<dbReference type="RefSeq" id="WP_120748633.1">
    <property type="nucleotide sequence ID" value="NZ_RBAH01000012.1"/>
</dbReference>
<dbReference type="EMBL" id="RBAH01000012">
    <property type="protein sequence ID" value="RKN82250.1"/>
    <property type="molecule type" value="Genomic_DNA"/>
</dbReference>
<dbReference type="Pfam" id="PF00583">
    <property type="entry name" value="Acetyltransf_1"/>
    <property type="match status" value="1"/>
</dbReference>
<keyword evidence="1 4" id="KW-0808">Transferase</keyword>
<keyword evidence="5" id="KW-1185">Reference proteome</keyword>
<accession>A0A3B0CBD5</accession>
<sequence>MEGSDSELVFQPHTSSDSEAIVAMVNRDPFHLLNGITVAEFERDLDEPGERIRDNTFVVRIGGKTAGYLSLCFVAVVSHSKVYCYGTVDKDFRRRGIGTAMFRFIFARLGSIARREGKPIRFIHRAITSIPGETGLGIRFGMKEQHILEVLCLRGTDEGASSRPMPGLQFRAPTVSDAALWADIYNKAFGSSKKPESVVYEFQGSDFSPKLYVLAVNEAGEPVGFVCSSVKGSRGRIPTIAVKPEWQRRGIGEALLTEILRRLKQEGAEEVRLTVDSRNDAAKALYGKIGFRLDYKRIHYEAEFLP</sequence>
<dbReference type="PROSITE" id="PS51186">
    <property type="entry name" value="GNAT"/>
    <property type="match status" value="2"/>
</dbReference>
<evidence type="ECO:0000313" key="4">
    <source>
        <dbReference type="EMBL" id="RKN82250.1"/>
    </source>
</evidence>
<dbReference type="GO" id="GO:0016747">
    <property type="term" value="F:acyltransferase activity, transferring groups other than amino-acyl groups"/>
    <property type="evidence" value="ECO:0007669"/>
    <property type="project" value="InterPro"/>
</dbReference>
<protein>
    <submittedName>
        <fullName evidence="4">GNAT family N-acetyltransferase</fullName>
    </submittedName>
</protein>
<dbReference type="OrthoDB" id="156739at2"/>
<feature type="domain" description="N-acetyltransferase" evidence="3">
    <location>
        <begin position="168"/>
        <end position="306"/>
    </location>
</feature>
<reference evidence="4 5" key="1">
    <citation type="journal article" date="2007" name="Int. J. Syst. Evol. Microbiol.">
        <title>Paenibacillus ginsengarvi sp. nov., isolated from soil from ginseng cultivation.</title>
        <authorList>
            <person name="Yoon M.H."/>
            <person name="Ten L.N."/>
            <person name="Im W.T."/>
        </authorList>
    </citation>
    <scope>NUCLEOTIDE SEQUENCE [LARGE SCALE GENOMIC DNA]</scope>
    <source>
        <strain evidence="4 5">KCTC 13059</strain>
    </source>
</reference>
<proteinExistence type="predicted"/>
<keyword evidence="2" id="KW-0012">Acyltransferase</keyword>
<comment type="caution">
    <text evidence="4">The sequence shown here is derived from an EMBL/GenBank/DDBJ whole genome shotgun (WGS) entry which is preliminary data.</text>
</comment>
<evidence type="ECO:0000313" key="5">
    <source>
        <dbReference type="Proteomes" id="UP000282311"/>
    </source>
</evidence>
<evidence type="ECO:0000256" key="1">
    <source>
        <dbReference type="ARBA" id="ARBA00022679"/>
    </source>
</evidence>